<dbReference type="EMBL" id="DXIQ01000107">
    <property type="protein sequence ID" value="HIV40292.1"/>
    <property type="molecule type" value="Genomic_DNA"/>
</dbReference>
<comment type="caution">
    <text evidence="2">The sequence shown here is derived from an EMBL/GenBank/DDBJ whole genome shotgun (WGS) entry which is preliminary data.</text>
</comment>
<dbReference type="InterPro" id="IPR049248">
    <property type="entry name" value="DUF6881"/>
</dbReference>
<name>A0A9D1THB7_9FIRM</name>
<gene>
    <name evidence="2" type="ORF">H9747_15075</name>
</gene>
<reference evidence="2" key="1">
    <citation type="journal article" date="2021" name="PeerJ">
        <title>Extensive microbial diversity within the chicken gut microbiome revealed by metagenomics and culture.</title>
        <authorList>
            <person name="Gilroy R."/>
            <person name="Ravi A."/>
            <person name="Getino M."/>
            <person name="Pursley I."/>
            <person name="Horton D.L."/>
            <person name="Alikhan N.F."/>
            <person name="Baker D."/>
            <person name="Gharbi K."/>
            <person name="Hall N."/>
            <person name="Watson M."/>
            <person name="Adriaenssens E.M."/>
            <person name="Foster-Nyarko E."/>
            <person name="Jarju S."/>
            <person name="Secka A."/>
            <person name="Antonio M."/>
            <person name="Oren A."/>
            <person name="Chaudhuri R.R."/>
            <person name="La Ragione R."/>
            <person name="Hildebrand F."/>
            <person name="Pallen M.J."/>
        </authorList>
    </citation>
    <scope>NUCLEOTIDE SEQUENCE</scope>
    <source>
        <strain evidence="2">CHK195-9823</strain>
    </source>
</reference>
<feature type="domain" description="DUF6881" evidence="1">
    <location>
        <begin position="2"/>
        <end position="91"/>
    </location>
</feature>
<reference evidence="2" key="2">
    <citation type="submission" date="2021-04" db="EMBL/GenBank/DDBJ databases">
        <authorList>
            <person name="Gilroy R."/>
        </authorList>
    </citation>
    <scope>NUCLEOTIDE SEQUENCE</scope>
    <source>
        <strain evidence="2">CHK195-9823</strain>
    </source>
</reference>
<protein>
    <recommendedName>
        <fullName evidence="1">DUF6881 domain-containing protein</fullName>
    </recommendedName>
</protein>
<dbReference type="AlphaFoldDB" id="A0A9D1THB7"/>
<evidence type="ECO:0000313" key="3">
    <source>
        <dbReference type="Proteomes" id="UP000886814"/>
    </source>
</evidence>
<sequence>MEYLKLFWKHNLDDEPVVILYEINKSNERLAIRSIDIFSDRTTANIDDLYAGVIEILPIPTVEEFNSHEFGNEFYACLISKEEFEQTWNNHYYGKALF</sequence>
<dbReference type="Proteomes" id="UP000886814">
    <property type="component" value="Unassembled WGS sequence"/>
</dbReference>
<evidence type="ECO:0000259" key="1">
    <source>
        <dbReference type="Pfam" id="PF21812"/>
    </source>
</evidence>
<accession>A0A9D1THB7</accession>
<organism evidence="2 3">
    <name type="scientific">Candidatus Blautia stercorigallinarum</name>
    <dbReference type="NCBI Taxonomy" id="2838501"/>
    <lineage>
        <taxon>Bacteria</taxon>
        <taxon>Bacillati</taxon>
        <taxon>Bacillota</taxon>
        <taxon>Clostridia</taxon>
        <taxon>Lachnospirales</taxon>
        <taxon>Lachnospiraceae</taxon>
        <taxon>Blautia</taxon>
    </lineage>
</organism>
<evidence type="ECO:0000313" key="2">
    <source>
        <dbReference type="EMBL" id="HIV40292.1"/>
    </source>
</evidence>
<dbReference type="Pfam" id="PF21812">
    <property type="entry name" value="DUF6881"/>
    <property type="match status" value="1"/>
</dbReference>
<proteinExistence type="predicted"/>